<feature type="domain" description="YCII-related" evidence="2">
    <location>
        <begin position="21"/>
        <end position="106"/>
    </location>
</feature>
<evidence type="ECO:0000313" key="3">
    <source>
        <dbReference type="EMBL" id="MBF4768136.1"/>
    </source>
</evidence>
<gene>
    <name evidence="3" type="ORF">ISU10_10185</name>
</gene>
<dbReference type="RefSeq" id="WP_194696284.1">
    <property type="nucleotide sequence ID" value="NZ_JADKPO010000011.1"/>
</dbReference>
<dbReference type="Pfam" id="PF03795">
    <property type="entry name" value="YCII"/>
    <property type="match status" value="1"/>
</dbReference>
<sequence length="146" mass="15552">MPKYLLGTTFEPGVDPTPMEEWTEAEVTAHLDYYGVLMRQLVASGELVESTILVGPDRAKLVRGDGAGAPVVTDGPFQEFKEWLAGFQVVEVADEARALEIAALISAVPGKGGVPTQQPIHVRQVMDEGPGDAAGMLDYLDSARGV</sequence>
<dbReference type="PANTHER" id="PTHR35174:SF3">
    <property type="entry name" value="BLL7171 PROTEIN"/>
    <property type="match status" value="1"/>
</dbReference>
<protein>
    <recommendedName>
        <fullName evidence="2">YCII-related domain-containing protein</fullName>
    </recommendedName>
</protein>
<keyword evidence="4" id="KW-1185">Reference proteome</keyword>
<evidence type="ECO:0000256" key="1">
    <source>
        <dbReference type="ARBA" id="ARBA00007689"/>
    </source>
</evidence>
<dbReference type="Proteomes" id="UP000660668">
    <property type="component" value="Unassembled WGS sequence"/>
</dbReference>
<dbReference type="Gene3D" id="3.30.70.1060">
    <property type="entry name" value="Dimeric alpha+beta barrel"/>
    <property type="match status" value="1"/>
</dbReference>
<dbReference type="InterPro" id="IPR005545">
    <property type="entry name" value="YCII"/>
</dbReference>
<dbReference type="InterPro" id="IPR011008">
    <property type="entry name" value="Dimeric_a/b-barrel"/>
</dbReference>
<dbReference type="PANTHER" id="PTHR35174">
    <property type="entry name" value="BLL7171 PROTEIN-RELATED"/>
    <property type="match status" value="1"/>
</dbReference>
<dbReference type="EMBL" id="JADKPO010000011">
    <property type="protein sequence ID" value="MBF4768136.1"/>
    <property type="molecule type" value="Genomic_DNA"/>
</dbReference>
<evidence type="ECO:0000313" key="4">
    <source>
        <dbReference type="Proteomes" id="UP000660668"/>
    </source>
</evidence>
<accession>A0A930VM58</accession>
<reference evidence="3" key="1">
    <citation type="submission" date="2020-11" db="EMBL/GenBank/DDBJ databases">
        <title>Nocardioides cynanchi sp. nov., isolated from soil of rhizosphere of Cynanchum wilfordii.</title>
        <authorList>
            <person name="Lee J.-S."/>
            <person name="Suh M.K."/>
            <person name="Kim J.-S."/>
        </authorList>
    </citation>
    <scope>NUCLEOTIDE SEQUENCE</scope>
    <source>
        <strain evidence="3">KCTC 19276</strain>
    </source>
</reference>
<evidence type="ECO:0000259" key="2">
    <source>
        <dbReference type="Pfam" id="PF03795"/>
    </source>
</evidence>
<name>A0A930VM58_9ACTN</name>
<organism evidence="3 4">
    <name type="scientific">Nocardioides agariphilus</name>
    <dbReference type="NCBI Taxonomy" id="433664"/>
    <lineage>
        <taxon>Bacteria</taxon>
        <taxon>Bacillati</taxon>
        <taxon>Actinomycetota</taxon>
        <taxon>Actinomycetes</taxon>
        <taxon>Propionibacteriales</taxon>
        <taxon>Nocardioidaceae</taxon>
        <taxon>Nocardioides</taxon>
    </lineage>
</organism>
<proteinExistence type="inferred from homology"/>
<dbReference type="AlphaFoldDB" id="A0A930VM58"/>
<comment type="caution">
    <text evidence="3">The sequence shown here is derived from an EMBL/GenBank/DDBJ whole genome shotgun (WGS) entry which is preliminary data.</text>
</comment>
<comment type="similarity">
    <text evidence="1">Belongs to the YciI family.</text>
</comment>
<dbReference type="SUPFAM" id="SSF54909">
    <property type="entry name" value="Dimeric alpha+beta barrel"/>
    <property type="match status" value="1"/>
</dbReference>